<sequence>MEEVQTTEKVDGDFRPPPTKVSSKTMSARKQLMAVAQKLAEAPTFAVAPPDKWESFALLVAGDLRLLKDVKQQAIAHKIISDAIFWTKTPYCIIQYFLGTFSLSDSHTRKYKEALFKKFTPNDRYLGKIFPGISFYTKIKLAELANFFKTYPEAGAGTAVKWTLQNVRNNIFWLSKYNDS</sequence>
<protein>
    <submittedName>
        <fullName evidence="2">Uncharacterized protein</fullName>
    </submittedName>
</protein>
<comment type="caution">
    <text evidence="2">The sequence shown here is derived from an EMBL/GenBank/DDBJ whole genome shotgun (WGS) entry which is preliminary data.</text>
</comment>
<keyword evidence="3" id="KW-1185">Reference proteome</keyword>
<proteinExistence type="predicted"/>
<evidence type="ECO:0000313" key="3">
    <source>
        <dbReference type="Proteomes" id="UP001431783"/>
    </source>
</evidence>
<dbReference type="AlphaFoldDB" id="A0AAW1TZ37"/>
<gene>
    <name evidence="2" type="ORF">WA026_023422</name>
</gene>
<dbReference type="Proteomes" id="UP001431783">
    <property type="component" value="Unassembled WGS sequence"/>
</dbReference>
<name>A0AAW1TZ37_9CUCU</name>
<dbReference type="Gene3D" id="1.25.50.20">
    <property type="match status" value="1"/>
</dbReference>
<organism evidence="2 3">
    <name type="scientific">Henosepilachna vigintioctopunctata</name>
    <dbReference type="NCBI Taxonomy" id="420089"/>
    <lineage>
        <taxon>Eukaryota</taxon>
        <taxon>Metazoa</taxon>
        <taxon>Ecdysozoa</taxon>
        <taxon>Arthropoda</taxon>
        <taxon>Hexapoda</taxon>
        <taxon>Insecta</taxon>
        <taxon>Pterygota</taxon>
        <taxon>Neoptera</taxon>
        <taxon>Endopterygota</taxon>
        <taxon>Coleoptera</taxon>
        <taxon>Polyphaga</taxon>
        <taxon>Cucujiformia</taxon>
        <taxon>Coccinelloidea</taxon>
        <taxon>Coccinellidae</taxon>
        <taxon>Epilachninae</taxon>
        <taxon>Epilachnini</taxon>
        <taxon>Henosepilachna</taxon>
    </lineage>
</organism>
<dbReference type="EMBL" id="JARQZJ010000024">
    <property type="protein sequence ID" value="KAK9873637.1"/>
    <property type="molecule type" value="Genomic_DNA"/>
</dbReference>
<evidence type="ECO:0000313" key="2">
    <source>
        <dbReference type="EMBL" id="KAK9873637.1"/>
    </source>
</evidence>
<feature type="region of interest" description="Disordered" evidence="1">
    <location>
        <begin position="1"/>
        <end position="23"/>
    </location>
</feature>
<evidence type="ECO:0000256" key="1">
    <source>
        <dbReference type="SAM" id="MobiDB-lite"/>
    </source>
</evidence>
<reference evidence="2 3" key="1">
    <citation type="submission" date="2023-03" db="EMBL/GenBank/DDBJ databases">
        <title>Genome insight into feeding habits of ladybird beetles.</title>
        <authorList>
            <person name="Li H.-S."/>
            <person name="Huang Y.-H."/>
            <person name="Pang H."/>
        </authorList>
    </citation>
    <scope>NUCLEOTIDE SEQUENCE [LARGE SCALE GENOMIC DNA]</scope>
    <source>
        <strain evidence="2">SYSU_2023b</strain>
        <tissue evidence="2">Whole body</tissue>
    </source>
</reference>
<accession>A0AAW1TZ37</accession>
<feature type="compositionally biased region" description="Basic and acidic residues" evidence="1">
    <location>
        <begin position="1"/>
        <end position="14"/>
    </location>
</feature>